<dbReference type="Gene3D" id="1.10.287.1490">
    <property type="match status" value="1"/>
</dbReference>
<sequence length="198" mass="21656">MSYKADARMQAVARFREKVGDFAQRSAEDFRYLLQLLRDARAEIAGKVRAYEECVVSARGLLAQARGKKSAYANARAGLESELSRTDKTVSRTQRTENGGTKTTEEPNPQYAQLKQQADRAASQCAAASAVSEKVYQKLCGLEHDLEFLQADLRKAETCIGQAEALCRETEALNEGASSALERVVGALSDYLNVSPGK</sequence>
<evidence type="ECO:0000256" key="1">
    <source>
        <dbReference type="SAM" id="MobiDB-lite"/>
    </source>
</evidence>
<evidence type="ECO:0000313" key="3">
    <source>
        <dbReference type="Proteomes" id="UP000824081"/>
    </source>
</evidence>
<proteinExistence type="predicted"/>
<feature type="compositionally biased region" description="Polar residues" evidence="1">
    <location>
        <begin position="91"/>
        <end position="108"/>
    </location>
</feature>
<dbReference type="Proteomes" id="UP000824081">
    <property type="component" value="Unassembled WGS sequence"/>
</dbReference>
<comment type="caution">
    <text evidence="2">The sequence shown here is derived from an EMBL/GenBank/DDBJ whole genome shotgun (WGS) entry which is preliminary data.</text>
</comment>
<evidence type="ECO:0000313" key="2">
    <source>
        <dbReference type="EMBL" id="HIU58642.1"/>
    </source>
</evidence>
<protein>
    <submittedName>
        <fullName evidence="2">Uncharacterized protein</fullName>
    </submittedName>
</protein>
<dbReference type="AlphaFoldDB" id="A0A9D1SGB3"/>
<accession>A0A9D1SGB3</accession>
<reference evidence="2" key="1">
    <citation type="submission" date="2020-10" db="EMBL/GenBank/DDBJ databases">
        <authorList>
            <person name="Gilroy R."/>
        </authorList>
    </citation>
    <scope>NUCLEOTIDE SEQUENCE</scope>
    <source>
        <strain evidence="2">11687</strain>
    </source>
</reference>
<dbReference type="SUPFAM" id="SSF57997">
    <property type="entry name" value="Tropomyosin"/>
    <property type="match status" value="1"/>
</dbReference>
<name>A0A9D1SGB3_9FIRM</name>
<feature type="region of interest" description="Disordered" evidence="1">
    <location>
        <begin position="83"/>
        <end position="108"/>
    </location>
</feature>
<dbReference type="EMBL" id="DVMZ01000026">
    <property type="protein sequence ID" value="HIU58642.1"/>
    <property type="molecule type" value="Genomic_DNA"/>
</dbReference>
<gene>
    <name evidence="2" type="ORF">IAC57_00930</name>
</gene>
<reference evidence="2" key="2">
    <citation type="journal article" date="2021" name="PeerJ">
        <title>Extensive microbial diversity within the chicken gut microbiome revealed by metagenomics and culture.</title>
        <authorList>
            <person name="Gilroy R."/>
            <person name="Ravi A."/>
            <person name="Getino M."/>
            <person name="Pursley I."/>
            <person name="Horton D.L."/>
            <person name="Alikhan N.F."/>
            <person name="Baker D."/>
            <person name="Gharbi K."/>
            <person name="Hall N."/>
            <person name="Watson M."/>
            <person name="Adriaenssens E.M."/>
            <person name="Foster-Nyarko E."/>
            <person name="Jarju S."/>
            <person name="Secka A."/>
            <person name="Antonio M."/>
            <person name="Oren A."/>
            <person name="Chaudhuri R.R."/>
            <person name="La Ragione R."/>
            <person name="Hildebrand F."/>
            <person name="Pallen M.J."/>
        </authorList>
    </citation>
    <scope>NUCLEOTIDE SEQUENCE</scope>
    <source>
        <strain evidence="2">11687</strain>
    </source>
</reference>
<organism evidence="2 3">
    <name type="scientific">Candidatus Scatosoma pullistercoris</name>
    <dbReference type="NCBI Taxonomy" id="2840934"/>
    <lineage>
        <taxon>Bacteria</taxon>
        <taxon>Bacillati</taxon>
        <taxon>Bacillota</taxon>
        <taxon>Clostridia</taxon>
        <taxon>Candidatus Scatosoma</taxon>
    </lineage>
</organism>